<evidence type="ECO:0000256" key="1">
    <source>
        <dbReference type="SAM" id="MobiDB-lite"/>
    </source>
</evidence>
<protein>
    <submittedName>
        <fullName evidence="2">Uncharacterized protein</fullName>
    </submittedName>
</protein>
<proteinExistence type="predicted"/>
<dbReference type="EMBL" id="CAJVAX010000019">
    <property type="protein sequence ID" value="CAG7652385.1"/>
    <property type="molecule type" value="Genomic_DNA"/>
</dbReference>
<organism evidence="2 3">
    <name type="scientific">Actinacidiphila bryophytorum</name>
    <dbReference type="NCBI Taxonomy" id="1436133"/>
    <lineage>
        <taxon>Bacteria</taxon>
        <taxon>Bacillati</taxon>
        <taxon>Actinomycetota</taxon>
        <taxon>Actinomycetes</taxon>
        <taxon>Kitasatosporales</taxon>
        <taxon>Streptomycetaceae</taxon>
        <taxon>Actinacidiphila</taxon>
    </lineage>
</organism>
<gene>
    <name evidence="2" type="ORF">SBRY_50865</name>
</gene>
<accession>A0A9W4H5N6</accession>
<dbReference type="Proteomes" id="UP001153328">
    <property type="component" value="Unassembled WGS sequence"/>
</dbReference>
<comment type="caution">
    <text evidence="2">The sequence shown here is derived from an EMBL/GenBank/DDBJ whole genome shotgun (WGS) entry which is preliminary data.</text>
</comment>
<evidence type="ECO:0000313" key="2">
    <source>
        <dbReference type="EMBL" id="CAG7652385.1"/>
    </source>
</evidence>
<feature type="region of interest" description="Disordered" evidence="1">
    <location>
        <begin position="1"/>
        <end position="26"/>
    </location>
</feature>
<dbReference type="AlphaFoldDB" id="A0A9W4H5N6"/>
<keyword evidence="3" id="KW-1185">Reference proteome</keyword>
<name>A0A9W4H5N6_9ACTN</name>
<evidence type="ECO:0000313" key="3">
    <source>
        <dbReference type="Proteomes" id="UP001153328"/>
    </source>
</evidence>
<reference evidence="2" key="1">
    <citation type="submission" date="2021-06" db="EMBL/GenBank/DDBJ databases">
        <authorList>
            <person name="Arsene-Ploetze F."/>
        </authorList>
    </citation>
    <scope>NUCLEOTIDE SEQUENCE</scope>
    <source>
        <strain evidence="2">SBRY1</strain>
    </source>
</reference>
<sequence length="40" mass="4278">MRDPSRAGFSHQARSQAGPFVQTRAEPGVLDAGGVRVVLR</sequence>